<dbReference type="InterPro" id="IPR000524">
    <property type="entry name" value="Tscrpt_reg_HTH_GntR"/>
</dbReference>
<evidence type="ECO:0000256" key="1">
    <source>
        <dbReference type="ARBA" id="ARBA00023015"/>
    </source>
</evidence>
<protein>
    <recommendedName>
        <fullName evidence="5">HTH gntR-type domain-containing protein</fullName>
    </recommendedName>
</protein>
<name>A0A7X5WZW2_STRMQ</name>
<sequence>MLVEIDAASKETIGDQIAAQIRGHLVSGRLRTGDRLSSARDLARSLQISFHTVPRGYQTLATEGLIELRRGRGAIVIREIDPGRARLEALAREFAQLSRSLGTGREDALALDACRLRLGLPPTLGTAADVRTERHAQHRDPRGHGGGHRPGRAARTAPRGSAPPDRRRR</sequence>
<dbReference type="PANTHER" id="PTHR38445">
    <property type="entry name" value="HTH-TYPE TRANSCRIPTIONAL REPRESSOR YTRA"/>
    <property type="match status" value="1"/>
</dbReference>
<accession>A0A7X5WZW2</accession>
<organism evidence="6 7">
    <name type="scientific">Streptomyces malaysiensis</name>
    <dbReference type="NCBI Taxonomy" id="92644"/>
    <lineage>
        <taxon>Bacteria</taxon>
        <taxon>Bacillati</taxon>
        <taxon>Actinomycetota</taxon>
        <taxon>Actinomycetes</taxon>
        <taxon>Kitasatosporales</taxon>
        <taxon>Streptomycetaceae</taxon>
        <taxon>Streptomyces</taxon>
        <taxon>Streptomyces violaceusniger group</taxon>
    </lineage>
</organism>
<dbReference type="PANTHER" id="PTHR38445:SF7">
    <property type="entry name" value="GNTR-FAMILY TRANSCRIPTIONAL REGULATOR"/>
    <property type="match status" value="1"/>
</dbReference>
<proteinExistence type="predicted"/>
<feature type="region of interest" description="Disordered" evidence="4">
    <location>
        <begin position="125"/>
        <end position="169"/>
    </location>
</feature>
<comment type="caution">
    <text evidence="6">The sequence shown here is derived from an EMBL/GenBank/DDBJ whole genome shotgun (WGS) entry which is preliminary data.</text>
</comment>
<dbReference type="Pfam" id="PF00392">
    <property type="entry name" value="GntR"/>
    <property type="match status" value="1"/>
</dbReference>
<keyword evidence="3" id="KW-0804">Transcription</keyword>
<dbReference type="PROSITE" id="PS50949">
    <property type="entry name" value="HTH_GNTR"/>
    <property type="match status" value="1"/>
</dbReference>
<dbReference type="Gene3D" id="1.10.10.10">
    <property type="entry name" value="Winged helix-like DNA-binding domain superfamily/Winged helix DNA-binding domain"/>
    <property type="match status" value="1"/>
</dbReference>
<evidence type="ECO:0000256" key="3">
    <source>
        <dbReference type="ARBA" id="ARBA00023163"/>
    </source>
</evidence>
<dbReference type="SMART" id="SM00345">
    <property type="entry name" value="HTH_GNTR"/>
    <property type="match status" value="1"/>
</dbReference>
<feature type="compositionally biased region" description="Low complexity" evidence="4">
    <location>
        <begin position="153"/>
        <end position="163"/>
    </location>
</feature>
<keyword evidence="1" id="KW-0805">Transcription regulation</keyword>
<dbReference type="SUPFAM" id="SSF46785">
    <property type="entry name" value="Winged helix' DNA-binding domain"/>
    <property type="match status" value="1"/>
</dbReference>
<evidence type="ECO:0000313" key="7">
    <source>
        <dbReference type="Proteomes" id="UP000536624"/>
    </source>
</evidence>
<evidence type="ECO:0000259" key="5">
    <source>
        <dbReference type="PROSITE" id="PS50949"/>
    </source>
</evidence>
<dbReference type="AlphaFoldDB" id="A0A7X5WZW2"/>
<keyword evidence="2" id="KW-0238">DNA-binding</keyword>
<reference evidence="6 7" key="1">
    <citation type="submission" date="2020-02" db="EMBL/GenBank/DDBJ databases">
        <title>Streptomyces malaysiensis DSM14702 (JHCC583434, PFL_A843) Genome sequencing and assembly.</title>
        <authorList>
            <person name="Samborskyy M."/>
        </authorList>
    </citation>
    <scope>NUCLEOTIDE SEQUENCE [LARGE SCALE GENOMIC DNA]</scope>
    <source>
        <strain evidence="6 7">DSM 14702</strain>
    </source>
</reference>
<dbReference type="InterPro" id="IPR036388">
    <property type="entry name" value="WH-like_DNA-bd_sf"/>
</dbReference>
<dbReference type="InterPro" id="IPR036390">
    <property type="entry name" value="WH_DNA-bd_sf"/>
</dbReference>
<evidence type="ECO:0000256" key="4">
    <source>
        <dbReference type="SAM" id="MobiDB-lite"/>
    </source>
</evidence>
<feature type="domain" description="HTH gntR-type" evidence="5">
    <location>
        <begin position="11"/>
        <end position="79"/>
    </location>
</feature>
<dbReference type="GO" id="GO:0003700">
    <property type="term" value="F:DNA-binding transcription factor activity"/>
    <property type="evidence" value="ECO:0007669"/>
    <property type="project" value="InterPro"/>
</dbReference>
<feature type="compositionally biased region" description="Basic and acidic residues" evidence="4">
    <location>
        <begin position="130"/>
        <end position="143"/>
    </location>
</feature>
<gene>
    <name evidence="6" type="ORF">SMALB_2028</name>
</gene>
<evidence type="ECO:0000256" key="2">
    <source>
        <dbReference type="ARBA" id="ARBA00023125"/>
    </source>
</evidence>
<dbReference type="CDD" id="cd07377">
    <property type="entry name" value="WHTH_GntR"/>
    <property type="match status" value="1"/>
</dbReference>
<evidence type="ECO:0000313" key="6">
    <source>
        <dbReference type="EMBL" id="NIY64080.1"/>
    </source>
</evidence>
<dbReference type="EMBL" id="JAALLH010000001">
    <property type="protein sequence ID" value="NIY64080.1"/>
    <property type="molecule type" value="Genomic_DNA"/>
</dbReference>
<dbReference type="GO" id="GO:0003677">
    <property type="term" value="F:DNA binding"/>
    <property type="evidence" value="ECO:0007669"/>
    <property type="project" value="UniProtKB-KW"/>
</dbReference>
<dbReference type="Proteomes" id="UP000536624">
    <property type="component" value="Unassembled WGS sequence"/>
</dbReference>